<accession>A0A8R1IX78</accession>
<dbReference type="InterPro" id="IPR036397">
    <property type="entry name" value="RNaseH_sf"/>
</dbReference>
<keyword evidence="2" id="KW-1185">Reference proteome</keyword>
<reference evidence="1" key="2">
    <citation type="submission" date="2022-06" db="UniProtKB">
        <authorList>
            <consortium name="EnsemblMetazoa"/>
        </authorList>
    </citation>
    <scope>IDENTIFICATION</scope>
    <source>
        <strain evidence="1">DF5081</strain>
    </source>
</reference>
<evidence type="ECO:0000313" key="2">
    <source>
        <dbReference type="Proteomes" id="UP000005237"/>
    </source>
</evidence>
<name>A0A8R1IX78_CAEJA</name>
<protein>
    <submittedName>
        <fullName evidence="1">Uncharacterized protein</fullName>
    </submittedName>
</protein>
<sequence>MDKSQFPLMSALVDQSRLQRRIQLQSVLVQARGIRRPVGSRFVPTYQLQTVKHGGGSFVNCYNANFPNFIDKPGWPALSPKDHCVWRIFQVKVKDNPHRNDKKVLVGIMGKVSAEYLRVTIDSYPKHLKEVVKHQGGGIELL</sequence>
<dbReference type="Gene3D" id="3.30.420.10">
    <property type="entry name" value="Ribonuclease H-like superfamily/Ribonuclease H"/>
    <property type="match status" value="1"/>
</dbReference>
<proteinExistence type="predicted"/>
<dbReference type="GO" id="GO:0003676">
    <property type="term" value="F:nucleic acid binding"/>
    <property type="evidence" value="ECO:0007669"/>
    <property type="project" value="InterPro"/>
</dbReference>
<organism evidence="1 2">
    <name type="scientific">Caenorhabditis japonica</name>
    <dbReference type="NCBI Taxonomy" id="281687"/>
    <lineage>
        <taxon>Eukaryota</taxon>
        <taxon>Metazoa</taxon>
        <taxon>Ecdysozoa</taxon>
        <taxon>Nematoda</taxon>
        <taxon>Chromadorea</taxon>
        <taxon>Rhabditida</taxon>
        <taxon>Rhabditina</taxon>
        <taxon>Rhabditomorpha</taxon>
        <taxon>Rhabditoidea</taxon>
        <taxon>Rhabditidae</taxon>
        <taxon>Peloderinae</taxon>
        <taxon>Caenorhabditis</taxon>
    </lineage>
</organism>
<evidence type="ECO:0000313" key="1">
    <source>
        <dbReference type="EnsemblMetazoa" id="CJA43031.1"/>
    </source>
</evidence>
<dbReference type="AlphaFoldDB" id="A0A8R1IX78"/>
<dbReference type="EnsemblMetazoa" id="CJA43031.1">
    <property type="protein sequence ID" value="CJA43031.1"/>
    <property type="gene ID" value="WBGene00218879"/>
</dbReference>
<reference evidence="2" key="1">
    <citation type="submission" date="2010-08" db="EMBL/GenBank/DDBJ databases">
        <authorList>
            <consortium name="Caenorhabditis japonica Sequencing Consortium"/>
            <person name="Wilson R.K."/>
        </authorList>
    </citation>
    <scope>NUCLEOTIDE SEQUENCE [LARGE SCALE GENOMIC DNA]</scope>
    <source>
        <strain evidence="2">DF5081</strain>
    </source>
</reference>
<dbReference type="Proteomes" id="UP000005237">
    <property type="component" value="Unassembled WGS sequence"/>
</dbReference>